<dbReference type="KEGG" id="smag:AN936_18645"/>
<organism evidence="1 2">
    <name type="scientific">Sphingopyxis macrogoltabida</name>
    <name type="common">Sphingomonas macrogoltabidus</name>
    <dbReference type="NCBI Taxonomy" id="33050"/>
    <lineage>
        <taxon>Bacteria</taxon>
        <taxon>Pseudomonadati</taxon>
        <taxon>Pseudomonadota</taxon>
        <taxon>Alphaproteobacteria</taxon>
        <taxon>Sphingomonadales</taxon>
        <taxon>Sphingomonadaceae</taxon>
        <taxon>Sphingopyxis</taxon>
    </lineage>
</organism>
<gene>
    <name evidence="1" type="ORF">AN936_18645</name>
</gene>
<evidence type="ECO:0000313" key="2">
    <source>
        <dbReference type="Proteomes" id="UP000058074"/>
    </source>
</evidence>
<dbReference type="EMBL" id="CP012700">
    <property type="protein sequence ID" value="ALH82294.1"/>
    <property type="molecule type" value="Genomic_DNA"/>
</dbReference>
<dbReference type="RefSeq" id="WP_149037720.1">
    <property type="nucleotide sequence ID" value="NZ_CP012700.1"/>
</dbReference>
<accession>A0A0N9V0R9</accession>
<dbReference type="OrthoDB" id="7447961at2"/>
<sequence>MNIRRILGWFVTIVLAGGVGLWSHAIGNEIRMPTPAPLFGYSLNPQAGGNFAFASFATREEQKRGTRVTRIERTLADRAYRTEPLSAPALAILAKAMMAEGAREKGVALLTLAGKLTRRNLLISRELIAASAERNDSRGFFTWLSRSVLTNEQARKTYILAMADATARPDAVEALLSVLGAKPRWADDYWRSVVTRPASLANAAALRMKLARGPWSQGALTPTDQTLIARLVNQRQFNTAERLALSLGLGHSNTQLVRNGDFARSPLFAPFDWELATLGNLGASINPNDKKLAISAIGGAKGLAAQQLLRLPPGHFQLSWSLSGNIPNQNGGLSIGIRCAELNVGAMAPLSVPLVAGKQRRDFVIENNNCRWFWLSMEMDVPDDALGLDAYIDNVSISPVAGNTPGS</sequence>
<dbReference type="Proteomes" id="UP000058074">
    <property type="component" value="Chromosome"/>
</dbReference>
<proteinExistence type="predicted"/>
<reference evidence="1 2" key="1">
    <citation type="journal article" date="2015" name="Genome Announc.">
        <title>Complete Genome Sequence of Polypropylene Glycol- and Polyethylene Glycol-Degrading Sphingopyxis macrogoltabida Strain EY-1.</title>
        <authorList>
            <person name="Ohtsubo Y."/>
            <person name="Nagata Y."/>
            <person name="Numata M."/>
            <person name="Tsuchikane K."/>
            <person name="Hosoyama A."/>
            <person name="Yamazoe A."/>
            <person name="Tsuda M."/>
            <person name="Fujita N."/>
            <person name="Kawai F."/>
        </authorList>
    </citation>
    <scope>NUCLEOTIDE SEQUENCE [LARGE SCALE GENOMIC DNA]</scope>
    <source>
        <strain evidence="1 2">EY-1</strain>
    </source>
</reference>
<name>A0A0N9V0R9_SPHMC</name>
<evidence type="ECO:0000313" key="1">
    <source>
        <dbReference type="EMBL" id="ALH82294.1"/>
    </source>
</evidence>
<dbReference type="PATRIC" id="fig|33050.5.peg.3870"/>
<protein>
    <submittedName>
        <fullName evidence="1">Uncharacterized protein</fullName>
    </submittedName>
</protein>
<dbReference type="AlphaFoldDB" id="A0A0N9V0R9"/>